<sequence length="160" mass="17308">MAKLANIVLALGILAAPAPVAAETLTLNRVKALLGEMGFKPTRPRDGVLTLEGQGTHKADLNFTLAKDDTALTIYKSWAIPGDKQTLVPGVAMLKANNGYPFAFAIYGEPGQLAFDLEKTVDGGLVSKTMLRKSIDQIIEMIDSNEEIWNTDNWPIKAKP</sequence>
<keyword evidence="1" id="KW-0732">Signal</keyword>
<organism evidence="2 3">
    <name type="scientific">Methylobacterium thuringiense</name>
    <dbReference type="NCBI Taxonomy" id="1003091"/>
    <lineage>
        <taxon>Bacteria</taxon>
        <taxon>Pseudomonadati</taxon>
        <taxon>Pseudomonadota</taxon>
        <taxon>Alphaproteobacteria</taxon>
        <taxon>Hyphomicrobiales</taxon>
        <taxon>Methylobacteriaceae</taxon>
        <taxon>Methylobacterium</taxon>
    </lineage>
</organism>
<keyword evidence="3" id="KW-1185">Reference proteome</keyword>
<evidence type="ECO:0000313" key="3">
    <source>
        <dbReference type="Proteomes" id="UP001055101"/>
    </source>
</evidence>
<dbReference type="Proteomes" id="UP001055101">
    <property type="component" value="Unassembled WGS sequence"/>
</dbReference>
<evidence type="ECO:0008006" key="4">
    <source>
        <dbReference type="Google" id="ProtNLM"/>
    </source>
</evidence>
<reference evidence="2" key="2">
    <citation type="submission" date="2021-08" db="EMBL/GenBank/DDBJ databases">
        <authorList>
            <person name="Tani A."/>
            <person name="Ola A."/>
            <person name="Ogura Y."/>
            <person name="Katsura K."/>
            <person name="Hayashi T."/>
        </authorList>
    </citation>
    <scope>NUCLEOTIDE SEQUENCE</scope>
    <source>
        <strain evidence="2">DSM 23674</strain>
    </source>
</reference>
<protein>
    <recommendedName>
        <fullName evidence="4">YbjN domain-containing protein</fullName>
    </recommendedName>
</protein>
<accession>A0ABQ4TE13</accession>
<gene>
    <name evidence="2" type="ORF">EKPJFOCH_0070</name>
</gene>
<name>A0ABQ4TE13_9HYPH</name>
<feature type="chain" id="PRO_5045401833" description="YbjN domain-containing protein" evidence="1">
    <location>
        <begin position="22"/>
        <end position="160"/>
    </location>
</feature>
<reference evidence="2" key="1">
    <citation type="journal article" date="2021" name="Front. Microbiol.">
        <title>Comprehensive Comparative Genomics and Phenotyping of Methylobacterium Species.</title>
        <authorList>
            <person name="Alessa O."/>
            <person name="Ogura Y."/>
            <person name="Fujitani Y."/>
            <person name="Takami H."/>
            <person name="Hayashi T."/>
            <person name="Sahin N."/>
            <person name="Tani A."/>
        </authorList>
    </citation>
    <scope>NUCLEOTIDE SEQUENCE</scope>
    <source>
        <strain evidence="2">DSM 23674</strain>
    </source>
</reference>
<evidence type="ECO:0000256" key="1">
    <source>
        <dbReference type="SAM" id="SignalP"/>
    </source>
</evidence>
<dbReference type="RefSeq" id="WP_147817322.1">
    <property type="nucleotide sequence ID" value="NZ_BPRA01000001.1"/>
</dbReference>
<proteinExistence type="predicted"/>
<feature type="signal peptide" evidence="1">
    <location>
        <begin position="1"/>
        <end position="21"/>
    </location>
</feature>
<comment type="caution">
    <text evidence="2">The sequence shown here is derived from an EMBL/GenBank/DDBJ whole genome shotgun (WGS) entry which is preliminary data.</text>
</comment>
<dbReference type="EMBL" id="BPRA01000001">
    <property type="protein sequence ID" value="GJE53605.1"/>
    <property type="molecule type" value="Genomic_DNA"/>
</dbReference>
<evidence type="ECO:0000313" key="2">
    <source>
        <dbReference type="EMBL" id="GJE53605.1"/>
    </source>
</evidence>